<dbReference type="SUPFAM" id="SSF47616">
    <property type="entry name" value="GST C-terminal domain-like"/>
    <property type="match status" value="1"/>
</dbReference>
<accession>A0A4R1K1K7</accession>
<gene>
    <name evidence="2" type="ORF">EV690_1476</name>
</gene>
<protein>
    <submittedName>
        <fullName evidence="2">Glutathione S-transferase</fullName>
    </submittedName>
</protein>
<evidence type="ECO:0000259" key="1">
    <source>
        <dbReference type="PROSITE" id="PS50404"/>
    </source>
</evidence>
<dbReference type="Proteomes" id="UP000295565">
    <property type="component" value="Unassembled WGS sequence"/>
</dbReference>
<dbReference type="PROSITE" id="PS50404">
    <property type="entry name" value="GST_NTER"/>
    <property type="match status" value="1"/>
</dbReference>
<sequence length="216" mass="24552">MQLYIGNQNYSTWSLRAWLIIKQFDLEAEITKLKLFSDTFYQTLEPINPAAKVPALVDGKVAIWESLAILEYINEVYLDGQAWPSATAERAKARALACEMHSGFAALRSEMPMNIRAKRNIQLTEQATKDLARIENLFGEQMSLYPGGWLFGDWSIADAMYAPVVLRLQTYGITLNDKAQQYLDKQLNSPALKLWIEQSQEETDIVLEDEIGEPSK</sequence>
<dbReference type="SFLD" id="SFLDG00358">
    <property type="entry name" value="Main_(cytGST)"/>
    <property type="match status" value="1"/>
</dbReference>
<dbReference type="RefSeq" id="WP_131912323.1">
    <property type="nucleotide sequence ID" value="NZ_OU594967.1"/>
</dbReference>
<dbReference type="GO" id="GO:0004364">
    <property type="term" value="F:glutathione transferase activity"/>
    <property type="evidence" value="ECO:0007669"/>
    <property type="project" value="TreeGrafter"/>
</dbReference>
<feature type="domain" description="GST N-terminal" evidence="1">
    <location>
        <begin position="1"/>
        <end position="81"/>
    </location>
</feature>
<dbReference type="GO" id="GO:0006749">
    <property type="term" value="P:glutathione metabolic process"/>
    <property type="evidence" value="ECO:0007669"/>
    <property type="project" value="TreeGrafter"/>
</dbReference>
<proteinExistence type="predicted"/>
<dbReference type="InterPro" id="IPR036282">
    <property type="entry name" value="Glutathione-S-Trfase_C_sf"/>
</dbReference>
<evidence type="ECO:0000313" key="3">
    <source>
        <dbReference type="Proteomes" id="UP000295565"/>
    </source>
</evidence>
<dbReference type="PANTHER" id="PTHR42673:SF4">
    <property type="entry name" value="MALEYLACETOACETATE ISOMERASE"/>
    <property type="match status" value="1"/>
</dbReference>
<dbReference type="AlphaFoldDB" id="A0A4R1K1K7"/>
<organism evidence="2 3">
    <name type="scientific">Celerinatantimonas diazotrophica</name>
    <dbReference type="NCBI Taxonomy" id="412034"/>
    <lineage>
        <taxon>Bacteria</taxon>
        <taxon>Pseudomonadati</taxon>
        <taxon>Pseudomonadota</taxon>
        <taxon>Gammaproteobacteria</taxon>
        <taxon>Celerinatantimonadaceae</taxon>
        <taxon>Celerinatantimonas</taxon>
    </lineage>
</organism>
<dbReference type="InterPro" id="IPR004045">
    <property type="entry name" value="Glutathione_S-Trfase_N"/>
</dbReference>
<dbReference type="Gene3D" id="3.40.30.10">
    <property type="entry name" value="Glutaredoxin"/>
    <property type="match status" value="1"/>
</dbReference>
<evidence type="ECO:0000313" key="2">
    <source>
        <dbReference type="EMBL" id="TCK57780.1"/>
    </source>
</evidence>
<keyword evidence="3" id="KW-1185">Reference proteome</keyword>
<dbReference type="InterPro" id="IPR036249">
    <property type="entry name" value="Thioredoxin-like_sf"/>
</dbReference>
<keyword evidence="2" id="KW-0808">Transferase</keyword>
<reference evidence="2 3" key="1">
    <citation type="submission" date="2019-03" db="EMBL/GenBank/DDBJ databases">
        <title>Genomic Encyclopedia of Type Strains, Phase IV (KMG-IV): sequencing the most valuable type-strain genomes for metagenomic binning, comparative biology and taxonomic classification.</title>
        <authorList>
            <person name="Goeker M."/>
        </authorList>
    </citation>
    <scope>NUCLEOTIDE SEQUENCE [LARGE SCALE GENOMIC DNA]</scope>
    <source>
        <strain evidence="2 3">DSM 18577</strain>
    </source>
</reference>
<comment type="caution">
    <text evidence="2">The sequence shown here is derived from an EMBL/GenBank/DDBJ whole genome shotgun (WGS) entry which is preliminary data.</text>
</comment>
<dbReference type="EMBL" id="SMGD01000012">
    <property type="protein sequence ID" value="TCK57780.1"/>
    <property type="molecule type" value="Genomic_DNA"/>
</dbReference>
<name>A0A4R1K1K7_9GAMM</name>
<dbReference type="GO" id="GO:0016034">
    <property type="term" value="F:maleylacetoacetate isomerase activity"/>
    <property type="evidence" value="ECO:0007669"/>
    <property type="project" value="TreeGrafter"/>
</dbReference>
<dbReference type="Pfam" id="PF13409">
    <property type="entry name" value="GST_N_2"/>
    <property type="match status" value="1"/>
</dbReference>
<dbReference type="OrthoDB" id="9799538at2"/>
<dbReference type="SFLD" id="SFLDS00019">
    <property type="entry name" value="Glutathione_Transferase_(cytos"/>
    <property type="match status" value="1"/>
</dbReference>
<dbReference type="CDD" id="cd03194">
    <property type="entry name" value="GST_C_3"/>
    <property type="match status" value="1"/>
</dbReference>
<dbReference type="GO" id="GO:0006559">
    <property type="term" value="P:L-phenylalanine catabolic process"/>
    <property type="evidence" value="ECO:0007669"/>
    <property type="project" value="TreeGrafter"/>
</dbReference>
<dbReference type="SUPFAM" id="SSF52833">
    <property type="entry name" value="Thioredoxin-like"/>
    <property type="match status" value="1"/>
</dbReference>
<dbReference type="PANTHER" id="PTHR42673">
    <property type="entry name" value="MALEYLACETOACETATE ISOMERASE"/>
    <property type="match status" value="1"/>
</dbReference>
<dbReference type="Gene3D" id="1.20.1050.10">
    <property type="match status" value="1"/>
</dbReference>
<dbReference type="InterPro" id="IPR040079">
    <property type="entry name" value="Glutathione_S-Trfase"/>
</dbReference>